<name>A0A0H5Q4T8_9ZZZZ</name>
<keyword evidence="2" id="KW-0614">Plasmid</keyword>
<evidence type="ECO:0008006" key="3">
    <source>
        <dbReference type="Google" id="ProtNLM"/>
    </source>
</evidence>
<dbReference type="Pfam" id="PF01446">
    <property type="entry name" value="Rep_1"/>
    <property type="match status" value="1"/>
</dbReference>
<dbReference type="PROSITE" id="PS51257">
    <property type="entry name" value="PROKAR_LIPOPROTEIN"/>
    <property type="match status" value="1"/>
</dbReference>
<evidence type="ECO:0000313" key="2">
    <source>
        <dbReference type="EMBL" id="CRY96878.1"/>
    </source>
</evidence>
<proteinExistence type="predicted"/>
<sequence length="346" mass="39213">MSLSKEKSPLVLAHEVASPALGSSVVGCDGVLVDSITTNNFSMIENKLQDEVATKFQPKKEASLLLSEVYRQLDLISRAFRVSGCGSYLEYHVTEQEKKLHTANFCKDRLCPMCNWRRSLKIFGQVSQVMNELEKQGYQFLFLTLTVKNCFASDLSDTVQMLFDGWRKLYHKKAIFRKSVSGSFRSLEVTRNSMTGFFHPHLHVVLAVRPDYFSGRNYISQAEWGRLWRSCCDLDYDPIIDIRKIKPGSKGLSGAVAEASKYAVKATDFLKGSMDDMTDYVSAFLSALTGRRLCSMTGCFDKVRKQLALDDVENGDLVHVEADELRADLAYMVVRYCWRSGVYVRE</sequence>
<geneLocation type="plasmid" evidence="2">
    <name>pRGFK1318</name>
</geneLocation>
<dbReference type="GO" id="GO:0006260">
    <property type="term" value="P:DNA replication"/>
    <property type="evidence" value="ECO:0007669"/>
    <property type="project" value="UniProtKB-KW"/>
</dbReference>
<accession>A0A0H5Q4T8</accession>
<dbReference type="AlphaFoldDB" id="A0A0H5Q4T8"/>
<dbReference type="InterPro" id="IPR000989">
    <property type="entry name" value="Rep"/>
</dbReference>
<evidence type="ECO:0000256" key="1">
    <source>
        <dbReference type="ARBA" id="ARBA00022705"/>
    </source>
</evidence>
<protein>
    <recommendedName>
        <fullName evidence="3">Replication protein</fullName>
    </recommendedName>
</protein>
<keyword evidence="1" id="KW-0235">DNA replication</keyword>
<reference evidence="2" key="2">
    <citation type="submission" date="2015-07" db="EMBL/GenBank/DDBJ databases">
        <title>Plasmids, circular viruses and viroids from rat gut.</title>
        <authorList>
            <person name="Jorgensen T.J."/>
            <person name="Hansen M.A."/>
            <person name="Xu Z."/>
            <person name="Tabak M.A."/>
            <person name="Sorensen S.J."/>
            <person name="Hansen L.H."/>
        </authorList>
    </citation>
    <scope>NUCLEOTIDE SEQUENCE</scope>
    <source>
        <plasmid evidence="2">pRGFK1318</plasmid>
    </source>
</reference>
<organism evidence="2">
    <name type="scientific">uncultured prokaryote</name>
    <dbReference type="NCBI Taxonomy" id="198431"/>
    <lineage>
        <taxon>unclassified sequences</taxon>
        <taxon>environmental samples</taxon>
    </lineage>
</organism>
<dbReference type="EMBL" id="LN853884">
    <property type="protein sequence ID" value="CRY96878.1"/>
    <property type="molecule type" value="Genomic_DNA"/>
</dbReference>
<reference evidence="2" key="1">
    <citation type="submission" date="2015-06" db="EMBL/GenBank/DDBJ databases">
        <authorList>
            <person name="Joergensen T."/>
        </authorList>
    </citation>
    <scope>NUCLEOTIDE SEQUENCE</scope>
    <source>
        <plasmid evidence="2">pRGFK1318</plasmid>
    </source>
</reference>
<dbReference type="GO" id="GO:0003677">
    <property type="term" value="F:DNA binding"/>
    <property type="evidence" value="ECO:0007669"/>
    <property type="project" value="InterPro"/>
</dbReference>